<feature type="transmembrane region" description="Helical" evidence="5">
    <location>
        <begin position="6"/>
        <end position="28"/>
    </location>
</feature>
<dbReference type="InterPro" id="IPR051223">
    <property type="entry name" value="Polycystin"/>
</dbReference>
<organism evidence="7 8">
    <name type="scientific">Vitrella brassicaformis (strain CCMP3155)</name>
    <dbReference type="NCBI Taxonomy" id="1169540"/>
    <lineage>
        <taxon>Eukaryota</taxon>
        <taxon>Sar</taxon>
        <taxon>Alveolata</taxon>
        <taxon>Colpodellida</taxon>
        <taxon>Vitrellaceae</taxon>
        <taxon>Vitrella</taxon>
    </lineage>
</organism>
<evidence type="ECO:0000313" key="8">
    <source>
        <dbReference type="Proteomes" id="UP000041254"/>
    </source>
</evidence>
<dbReference type="OMA" id="WNCVEVI"/>
<dbReference type="Proteomes" id="UP000041254">
    <property type="component" value="Unassembled WGS sequence"/>
</dbReference>
<feature type="transmembrane region" description="Helical" evidence="5">
    <location>
        <begin position="165"/>
        <end position="183"/>
    </location>
</feature>
<accession>A0A0G4GXQ2</accession>
<dbReference type="PANTHER" id="PTHR10877">
    <property type="entry name" value="POLYCYSTIN FAMILY MEMBER"/>
    <property type="match status" value="1"/>
</dbReference>
<keyword evidence="3 5" id="KW-1133">Transmembrane helix</keyword>
<evidence type="ECO:0000256" key="1">
    <source>
        <dbReference type="ARBA" id="ARBA00004141"/>
    </source>
</evidence>
<sequence>MAESDIASFSIQIFLVTFILLDTVYVGFLIKQGGLRYFGYGWNCVEVINLVLFYILIGLRIHVYIYSSSDLGLRSNSVSDPYEFRPYSSVIQYIQLYSRLIAFNAVLMWMKLYKYMALFGVFRSLIRALEHVVRELVGFLVLFFCVLFAYALALYGGFAEASEKFATLDNCFFSLFFMLLGKYELTPLYQAHRFFGPLLFFTFLLIVYFLLFNLVVAIVIDTYTLISVLMVSDQKHDPMLVFFYVYYHKVRGIDLFWLHAEELGGPGDQKIKLTNLPGVVIKKYLERSNKGHDKGYEVTEGPDVEDVDPDALEKIEVDRVQLQKLLDENPLLVQMLETDNAAKVIRRFNERAKQPLTEITELQERVYRKLERLEKSGIALEYSEVPAVESVRKGLSEQLQRLQAKWKQELADVLRTAAQASAGLIDLTKALENVQMNHNTLVRELASAEDEEA</sequence>
<dbReference type="PRINTS" id="PR01433">
    <property type="entry name" value="POLYCYSTIN2"/>
</dbReference>
<dbReference type="STRING" id="1169540.A0A0G4GXQ2"/>
<evidence type="ECO:0000259" key="6">
    <source>
        <dbReference type="Pfam" id="PF08016"/>
    </source>
</evidence>
<keyword evidence="2 5" id="KW-0812">Transmembrane</keyword>
<evidence type="ECO:0000256" key="5">
    <source>
        <dbReference type="SAM" id="Phobius"/>
    </source>
</evidence>
<evidence type="ECO:0000256" key="3">
    <source>
        <dbReference type="ARBA" id="ARBA00022989"/>
    </source>
</evidence>
<dbReference type="InterPro" id="IPR003915">
    <property type="entry name" value="PKD_2"/>
</dbReference>
<dbReference type="GO" id="GO:0016020">
    <property type="term" value="C:membrane"/>
    <property type="evidence" value="ECO:0007669"/>
    <property type="project" value="UniProtKB-SubCell"/>
</dbReference>
<dbReference type="EMBL" id="CDMY01000859">
    <property type="protein sequence ID" value="CEM35633.1"/>
    <property type="molecule type" value="Genomic_DNA"/>
</dbReference>
<evidence type="ECO:0000256" key="4">
    <source>
        <dbReference type="ARBA" id="ARBA00023136"/>
    </source>
</evidence>
<dbReference type="VEuPathDB" id="CryptoDB:Vbra_881"/>
<evidence type="ECO:0000313" key="7">
    <source>
        <dbReference type="EMBL" id="CEM35633.1"/>
    </source>
</evidence>
<feature type="transmembrane region" description="Helical" evidence="5">
    <location>
        <begin position="131"/>
        <end position="153"/>
    </location>
</feature>
<dbReference type="InParanoid" id="A0A0G4GXQ2"/>
<gene>
    <name evidence="7" type="ORF">Vbra_881</name>
</gene>
<comment type="subcellular location">
    <subcellularLocation>
        <location evidence="1">Membrane</location>
        <topology evidence="1">Multi-pass membrane protein</topology>
    </subcellularLocation>
</comment>
<protein>
    <recommendedName>
        <fullName evidence="6">Polycystin cation channel PKD1/PKD2 domain-containing protein</fullName>
    </recommendedName>
</protein>
<feature type="domain" description="Polycystin cation channel PKD1/PKD2" evidence="6">
    <location>
        <begin position="10"/>
        <end position="224"/>
    </location>
</feature>
<dbReference type="Pfam" id="PF08016">
    <property type="entry name" value="PKD_channel"/>
    <property type="match status" value="1"/>
</dbReference>
<feature type="transmembrane region" description="Helical" evidence="5">
    <location>
        <begin position="40"/>
        <end position="65"/>
    </location>
</feature>
<dbReference type="OrthoDB" id="444119at2759"/>
<keyword evidence="4 5" id="KW-0472">Membrane</keyword>
<dbReference type="Gene3D" id="1.10.287.70">
    <property type="match status" value="1"/>
</dbReference>
<proteinExistence type="predicted"/>
<dbReference type="GO" id="GO:0005509">
    <property type="term" value="F:calcium ion binding"/>
    <property type="evidence" value="ECO:0007669"/>
    <property type="project" value="InterPro"/>
</dbReference>
<name>A0A0G4GXQ2_VITBC</name>
<dbReference type="InterPro" id="IPR013122">
    <property type="entry name" value="PKD1_2_channel"/>
</dbReference>
<dbReference type="AlphaFoldDB" id="A0A0G4GXQ2"/>
<evidence type="ECO:0000256" key="2">
    <source>
        <dbReference type="ARBA" id="ARBA00022692"/>
    </source>
</evidence>
<keyword evidence="8" id="KW-1185">Reference proteome</keyword>
<feature type="transmembrane region" description="Helical" evidence="5">
    <location>
        <begin position="195"/>
        <end position="220"/>
    </location>
</feature>
<dbReference type="PANTHER" id="PTHR10877:SF183">
    <property type="entry name" value="AT14535P-RELATED"/>
    <property type="match status" value="1"/>
</dbReference>
<reference evidence="7 8" key="1">
    <citation type="submission" date="2014-11" db="EMBL/GenBank/DDBJ databases">
        <authorList>
            <person name="Zhu J."/>
            <person name="Qi W."/>
            <person name="Song R."/>
        </authorList>
    </citation>
    <scope>NUCLEOTIDE SEQUENCE [LARGE SCALE GENOMIC DNA]</scope>
</reference>